<evidence type="ECO:0000256" key="2">
    <source>
        <dbReference type="ARBA" id="ARBA00022448"/>
    </source>
</evidence>
<dbReference type="SUPFAM" id="SSF52540">
    <property type="entry name" value="P-loop containing nucleoside triphosphate hydrolases"/>
    <property type="match status" value="1"/>
</dbReference>
<keyword evidence="2" id="KW-0813">Transport</keyword>
<dbReference type="RefSeq" id="WP_203194174.1">
    <property type="nucleotide sequence ID" value="NZ_CP063362.1"/>
</dbReference>
<dbReference type="InterPro" id="IPR003593">
    <property type="entry name" value="AAA+_ATPase"/>
</dbReference>
<evidence type="ECO:0000313" key="7">
    <source>
        <dbReference type="EMBL" id="QRG07259.1"/>
    </source>
</evidence>
<dbReference type="InterPro" id="IPR052156">
    <property type="entry name" value="BCAA_Transport_ATP-bd_LivF"/>
</dbReference>
<dbReference type="GO" id="GO:0016887">
    <property type="term" value="F:ATP hydrolysis activity"/>
    <property type="evidence" value="ECO:0007669"/>
    <property type="project" value="InterPro"/>
</dbReference>
<dbReference type="Proteomes" id="UP000596427">
    <property type="component" value="Chromosome"/>
</dbReference>
<evidence type="ECO:0000313" key="8">
    <source>
        <dbReference type="Proteomes" id="UP000596427"/>
    </source>
</evidence>
<dbReference type="PANTHER" id="PTHR43820:SF8">
    <property type="entry name" value="ABC TRANSPORTER SUBSTRATE-BINDING PROTEIN"/>
    <property type="match status" value="1"/>
</dbReference>
<evidence type="ECO:0000256" key="4">
    <source>
        <dbReference type="ARBA" id="ARBA00022840"/>
    </source>
</evidence>
<evidence type="ECO:0000259" key="6">
    <source>
        <dbReference type="PROSITE" id="PS50893"/>
    </source>
</evidence>
<dbReference type="Pfam" id="PF00005">
    <property type="entry name" value="ABC_tran"/>
    <property type="match status" value="1"/>
</dbReference>
<evidence type="ECO:0000256" key="3">
    <source>
        <dbReference type="ARBA" id="ARBA00022741"/>
    </source>
</evidence>
<keyword evidence="4 7" id="KW-0067">ATP-binding</keyword>
<reference evidence="7 8" key="1">
    <citation type="submission" date="2020-10" db="EMBL/GenBank/DDBJ databases">
        <title>Degradation of 1,4-Dioxane by Xanthobacter sp. YN2, via a Novel Group-2 Soluble Di-Iron Monooxygenase.</title>
        <authorList>
            <person name="Ma F."/>
            <person name="Wang Y."/>
            <person name="Yang J."/>
            <person name="Guo H."/>
            <person name="Su D."/>
            <person name="Yu L."/>
        </authorList>
    </citation>
    <scope>NUCLEOTIDE SEQUENCE [LARGE SCALE GENOMIC DNA]</scope>
    <source>
        <strain evidence="7 8">YN2</strain>
    </source>
</reference>
<keyword evidence="5" id="KW-0029">Amino-acid transport</keyword>
<protein>
    <submittedName>
        <fullName evidence="7">ABC transporter ATP-binding protein</fullName>
    </submittedName>
</protein>
<comment type="similarity">
    <text evidence="1">Belongs to the ABC transporter superfamily.</text>
</comment>
<dbReference type="EMBL" id="CP063362">
    <property type="protein sequence ID" value="QRG07259.1"/>
    <property type="molecule type" value="Genomic_DNA"/>
</dbReference>
<sequence length="267" mass="28772">MSEQGPLLSIAGIEVMYARLALVLRGLTLRVPRGGIVALLGANGAGKTTTMKAVANLLRSERGEVTRGAIHYDGARIDGLDASDLARRGLSLVMEGRHAFGTLSVEDNLKVGAFSRRDRGVGDSLDMVYRYFPRLKDRRLQAAGLLSGGEQQMCVIGRALMARPRMILLDEPSMGLAPLLVEEIFSIMRQLNVDEGMTFLLAEQNAAVALRYATYGYLVESGRVVREGPAAALAADPEIRASYLGLDASAEAGSATLAARRRPRWLS</sequence>
<keyword evidence="8" id="KW-1185">Reference proteome</keyword>
<dbReference type="PANTHER" id="PTHR43820">
    <property type="entry name" value="HIGH-AFFINITY BRANCHED-CHAIN AMINO ACID TRANSPORT ATP-BINDING PROTEIN LIVF"/>
    <property type="match status" value="1"/>
</dbReference>
<proteinExistence type="inferred from homology"/>
<dbReference type="InterPro" id="IPR027417">
    <property type="entry name" value="P-loop_NTPase"/>
</dbReference>
<accession>A0A974PP99</accession>
<gene>
    <name evidence="7" type="ORF">EZH22_02150</name>
</gene>
<feature type="domain" description="ABC transporter" evidence="6">
    <location>
        <begin position="8"/>
        <end position="246"/>
    </location>
</feature>
<dbReference type="InterPro" id="IPR003439">
    <property type="entry name" value="ABC_transporter-like_ATP-bd"/>
</dbReference>
<dbReference type="SMART" id="SM00382">
    <property type="entry name" value="AAA"/>
    <property type="match status" value="1"/>
</dbReference>
<evidence type="ECO:0000256" key="1">
    <source>
        <dbReference type="ARBA" id="ARBA00005417"/>
    </source>
</evidence>
<dbReference type="KEGG" id="xdi:EZH22_02150"/>
<dbReference type="GO" id="GO:0005524">
    <property type="term" value="F:ATP binding"/>
    <property type="evidence" value="ECO:0007669"/>
    <property type="project" value="UniProtKB-KW"/>
</dbReference>
<dbReference type="AlphaFoldDB" id="A0A974PP99"/>
<dbReference type="GO" id="GO:0015658">
    <property type="term" value="F:branched-chain amino acid transmembrane transporter activity"/>
    <property type="evidence" value="ECO:0007669"/>
    <property type="project" value="TreeGrafter"/>
</dbReference>
<evidence type="ECO:0000256" key="5">
    <source>
        <dbReference type="ARBA" id="ARBA00022970"/>
    </source>
</evidence>
<organism evidence="7 8">
    <name type="scientific">Xanthobacter dioxanivorans</name>
    <dbReference type="NCBI Taxonomy" id="2528964"/>
    <lineage>
        <taxon>Bacteria</taxon>
        <taxon>Pseudomonadati</taxon>
        <taxon>Pseudomonadota</taxon>
        <taxon>Alphaproteobacteria</taxon>
        <taxon>Hyphomicrobiales</taxon>
        <taxon>Xanthobacteraceae</taxon>
        <taxon>Xanthobacter</taxon>
    </lineage>
</organism>
<dbReference type="PROSITE" id="PS50893">
    <property type="entry name" value="ABC_TRANSPORTER_2"/>
    <property type="match status" value="1"/>
</dbReference>
<dbReference type="CDD" id="cd03224">
    <property type="entry name" value="ABC_TM1139_LivF_branched"/>
    <property type="match status" value="1"/>
</dbReference>
<dbReference type="Gene3D" id="3.40.50.300">
    <property type="entry name" value="P-loop containing nucleotide triphosphate hydrolases"/>
    <property type="match status" value="1"/>
</dbReference>
<dbReference type="GO" id="GO:0015807">
    <property type="term" value="P:L-amino acid transport"/>
    <property type="evidence" value="ECO:0007669"/>
    <property type="project" value="TreeGrafter"/>
</dbReference>
<name>A0A974PP99_9HYPH</name>
<keyword evidence="3" id="KW-0547">Nucleotide-binding</keyword>